<dbReference type="Gene3D" id="3.30.2010.10">
    <property type="entry name" value="Metalloproteases ('zincins'), catalytic domain"/>
    <property type="match status" value="1"/>
</dbReference>
<dbReference type="InterPro" id="IPR002725">
    <property type="entry name" value="YgjP-like_metallopeptidase"/>
</dbReference>
<sequence length="182" mass="21212">MSTLPSPLQDNALSYLRAYPTSIQDQVKQLIAQERLGQYLLAKYPECHAVRTDKALYQYVQELKSSHLRNGEQLSKVVFDNKLHVIRNALGTHSYVSRVQGSKLKTKNEIRIASLFKTAPEAFLKMIVVHELAHLKEKEHNKSFYQLCTHLEPQYHQYELDCRIYLSYLDLYQQSLWSPTLS</sequence>
<gene>
    <name evidence="2" type="ORF">RF679_18845</name>
</gene>
<dbReference type="Proteomes" id="UP001181355">
    <property type="component" value="Chromosome"/>
</dbReference>
<dbReference type="CDD" id="cd07344">
    <property type="entry name" value="M48_yhfN_like"/>
    <property type="match status" value="1"/>
</dbReference>
<evidence type="ECO:0000313" key="3">
    <source>
        <dbReference type="Proteomes" id="UP001181355"/>
    </source>
</evidence>
<evidence type="ECO:0000313" key="2">
    <source>
        <dbReference type="EMBL" id="WMW80673.1"/>
    </source>
</evidence>
<dbReference type="PANTHER" id="PTHR30399">
    <property type="entry name" value="UNCHARACTERIZED PROTEIN YGJP"/>
    <property type="match status" value="1"/>
</dbReference>
<dbReference type="Pfam" id="PF01863">
    <property type="entry name" value="YgjP-like"/>
    <property type="match status" value="1"/>
</dbReference>
<protein>
    <submittedName>
        <fullName evidence="2">M48 family metallopeptidase</fullName>
    </submittedName>
</protein>
<name>A0ABY9RHH2_9BURK</name>
<organism evidence="2 3">
    <name type="scientific">Undibacterium cyanobacteriorum</name>
    <dbReference type="NCBI Taxonomy" id="3073561"/>
    <lineage>
        <taxon>Bacteria</taxon>
        <taxon>Pseudomonadati</taxon>
        <taxon>Pseudomonadota</taxon>
        <taxon>Betaproteobacteria</taxon>
        <taxon>Burkholderiales</taxon>
        <taxon>Oxalobacteraceae</taxon>
        <taxon>Undibacterium</taxon>
    </lineage>
</organism>
<reference evidence="2" key="1">
    <citation type="submission" date="2023-09" db="EMBL/GenBank/DDBJ databases">
        <title>Undibacterium sp. 20NA77.5 isolated from freshwater.</title>
        <authorList>
            <person name="Le V."/>
            <person name="Ko S.-R."/>
            <person name="Ahn C.-Y."/>
            <person name="Oh H.-M."/>
        </authorList>
    </citation>
    <scope>NUCLEOTIDE SEQUENCE</scope>
    <source>
        <strain evidence="2">20NA77.5</strain>
    </source>
</reference>
<feature type="domain" description="YgjP-like metallopeptidase" evidence="1">
    <location>
        <begin position="101"/>
        <end position="158"/>
    </location>
</feature>
<proteinExistence type="predicted"/>
<evidence type="ECO:0000259" key="1">
    <source>
        <dbReference type="Pfam" id="PF01863"/>
    </source>
</evidence>
<dbReference type="EMBL" id="CP133720">
    <property type="protein sequence ID" value="WMW80673.1"/>
    <property type="molecule type" value="Genomic_DNA"/>
</dbReference>
<accession>A0ABY9RHH2</accession>
<dbReference type="RefSeq" id="WP_309482164.1">
    <property type="nucleotide sequence ID" value="NZ_CP133720.1"/>
</dbReference>
<dbReference type="InterPro" id="IPR053136">
    <property type="entry name" value="UTP_pyrophosphatase-like"/>
</dbReference>
<keyword evidence="3" id="KW-1185">Reference proteome</keyword>
<dbReference type="PANTHER" id="PTHR30399:SF1">
    <property type="entry name" value="UTP PYROPHOSPHATASE"/>
    <property type="match status" value="1"/>
</dbReference>